<evidence type="ECO:0000313" key="2">
    <source>
        <dbReference type="Proteomes" id="UP000382436"/>
    </source>
</evidence>
<protein>
    <submittedName>
        <fullName evidence="1">Uncharacterized protein</fullName>
    </submittedName>
</protein>
<proteinExistence type="predicted"/>
<dbReference type="AlphaFoldDB" id="A0A644SA18"/>
<gene>
    <name evidence="1" type="ORF">BZ274_08760</name>
</gene>
<accession>A0A644SA18</accession>
<dbReference type="Proteomes" id="UP000382436">
    <property type="component" value="Unassembled WGS sequence"/>
</dbReference>
<organism evidence="1 2">
    <name type="scientific">Campylobacter coli</name>
    <dbReference type="NCBI Taxonomy" id="195"/>
    <lineage>
        <taxon>Bacteria</taxon>
        <taxon>Pseudomonadati</taxon>
        <taxon>Campylobacterota</taxon>
        <taxon>Epsilonproteobacteria</taxon>
        <taxon>Campylobacterales</taxon>
        <taxon>Campylobacteraceae</taxon>
        <taxon>Campylobacter</taxon>
    </lineage>
</organism>
<dbReference type="EMBL" id="AACBVJ010000024">
    <property type="protein sequence ID" value="EAJ9198243.1"/>
    <property type="molecule type" value="Genomic_DNA"/>
</dbReference>
<reference evidence="1 2" key="1">
    <citation type="submission" date="2018-05" db="EMBL/GenBank/DDBJ databases">
        <authorList>
            <consortium name="PulseNet: The National Subtyping Network for Foodborne Disease Surveillance"/>
            <person name="Tarr C.L."/>
            <person name="Trees E."/>
            <person name="Katz L.S."/>
            <person name="Carleton-Romer H.A."/>
            <person name="Stroika S."/>
            <person name="Kucerova Z."/>
            <person name="Roache K.F."/>
            <person name="Sabol A.L."/>
            <person name="Besser J."/>
            <person name="Gerner-Smidt P."/>
        </authorList>
    </citation>
    <scope>NUCLEOTIDE SEQUENCE [LARGE SCALE GENOMIC DNA]</scope>
    <source>
        <strain evidence="1 2">PNUSAC001435</strain>
    </source>
</reference>
<evidence type="ECO:0000313" key="1">
    <source>
        <dbReference type="EMBL" id="EAJ9198243.1"/>
    </source>
</evidence>
<name>A0A644SA18_CAMCO</name>
<sequence length="146" mass="17493">MRNKELKIIQIYGAFMSVLFSFLIVYEDAWSNILKIFPYVETQAFFIFFIRIFMILHMILFMGFLLDIGIKAKRNRLKKLLDNKKRELIVLFVLPLQISLIISFILVFVCNVFPEIHSLDFSFYTFFICVILVYNLFSLYNFNKIN</sequence>
<comment type="caution">
    <text evidence="1">The sequence shown here is derived from an EMBL/GenBank/DDBJ whole genome shotgun (WGS) entry which is preliminary data.</text>
</comment>